<evidence type="ECO:0000256" key="12">
    <source>
        <dbReference type="SAM" id="SignalP"/>
    </source>
</evidence>
<comment type="subcellular location">
    <subcellularLocation>
        <location evidence="1">Cell membrane</location>
        <topology evidence="1">Single-pass type I membrane protein</topology>
    </subcellularLocation>
</comment>
<name>A0AA88PVT5_9TELE</name>
<keyword evidence="6 11" id="KW-0472">Membrane</keyword>
<dbReference type="InterPro" id="IPR013783">
    <property type="entry name" value="Ig-like_fold"/>
</dbReference>
<feature type="transmembrane region" description="Helical" evidence="11">
    <location>
        <begin position="222"/>
        <end position="247"/>
    </location>
</feature>
<dbReference type="PANTHER" id="PTHR35670">
    <property type="entry name" value="TRANSMEMBRANE PROTEIN 81"/>
    <property type="match status" value="1"/>
</dbReference>
<evidence type="ECO:0000313" key="15">
    <source>
        <dbReference type="Proteomes" id="UP001187343"/>
    </source>
</evidence>
<dbReference type="PROSITE" id="PS50835">
    <property type="entry name" value="IG_LIKE"/>
    <property type="match status" value="1"/>
</dbReference>
<keyword evidence="8" id="KW-0393">Immunoglobulin domain</keyword>
<dbReference type="InterPro" id="IPR036179">
    <property type="entry name" value="Ig-like_dom_sf"/>
</dbReference>
<keyword evidence="7" id="KW-1015">Disulfide bond</keyword>
<keyword evidence="5 11" id="KW-1133">Transmembrane helix</keyword>
<reference evidence="14" key="1">
    <citation type="submission" date="2023-08" db="EMBL/GenBank/DDBJ databases">
        <title>Chromosome-level Genome Assembly of mud carp (Cirrhinus molitorella).</title>
        <authorList>
            <person name="Liu H."/>
        </authorList>
    </citation>
    <scope>NUCLEOTIDE SEQUENCE</scope>
    <source>
        <strain evidence="14">Prfri</strain>
        <tissue evidence="14">Muscle</tissue>
    </source>
</reference>
<dbReference type="InterPro" id="IPR007110">
    <property type="entry name" value="Ig-like_dom"/>
</dbReference>
<evidence type="ECO:0000256" key="6">
    <source>
        <dbReference type="ARBA" id="ARBA00023136"/>
    </source>
</evidence>
<keyword evidence="4 12" id="KW-0732">Signal</keyword>
<evidence type="ECO:0000256" key="2">
    <source>
        <dbReference type="ARBA" id="ARBA00022475"/>
    </source>
</evidence>
<evidence type="ECO:0000256" key="11">
    <source>
        <dbReference type="SAM" id="Phobius"/>
    </source>
</evidence>
<evidence type="ECO:0000256" key="4">
    <source>
        <dbReference type="ARBA" id="ARBA00022729"/>
    </source>
</evidence>
<evidence type="ECO:0000256" key="5">
    <source>
        <dbReference type="ARBA" id="ARBA00022989"/>
    </source>
</evidence>
<dbReference type="SUPFAM" id="SSF48726">
    <property type="entry name" value="Immunoglobulin"/>
    <property type="match status" value="1"/>
</dbReference>
<dbReference type="PANTHER" id="PTHR35670:SF1">
    <property type="entry name" value="TRANSMEMBRANE PROTEIN 81"/>
    <property type="match status" value="1"/>
</dbReference>
<evidence type="ECO:0000256" key="3">
    <source>
        <dbReference type="ARBA" id="ARBA00022692"/>
    </source>
</evidence>
<feature type="chain" id="PRO_5041645333" description="Transmembrane protein 81" evidence="12">
    <location>
        <begin position="23"/>
        <end position="294"/>
    </location>
</feature>
<feature type="domain" description="Ig-like" evidence="13">
    <location>
        <begin position="97"/>
        <end position="172"/>
    </location>
</feature>
<dbReference type="InterPro" id="IPR003599">
    <property type="entry name" value="Ig_sub"/>
</dbReference>
<dbReference type="InterPro" id="IPR039293">
    <property type="entry name" value="TMEM81"/>
</dbReference>
<feature type="signal peptide" evidence="12">
    <location>
        <begin position="1"/>
        <end position="22"/>
    </location>
</feature>
<sequence length="294" mass="33218">MARSKLWLVLLHWMFLHSPCRCTTLTIAELQELEKISTWVISRSFPCSATCGLGLRTQELCPIGGKRNISSTSCKMRTIRCLDTWQCGLKTQTATAGQRLELDCLEEVMEAMGRFAFVVSWRFARGIITSDDSLFSRYEALSLDKVVLDPLREEDSGTYRCDVLDTDKRRVKRMYKGVKVLSPSELSLDFAKDLIHWENPERRFPNKTTTGNPYPSSTVRNMALISVSISAAIATLILLLLIGQIICDRKRSGEREKGEGSGKVLELGFELGTPVAQQRCMSAHCPQGYWRRQP</sequence>
<accession>A0AA88PVT5</accession>
<evidence type="ECO:0000256" key="9">
    <source>
        <dbReference type="ARBA" id="ARBA00049937"/>
    </source>
</evidence>
<evidence type="ECO:0000313" key="14">
    <source>
        <dbReference type="EMBL" id="KAK2898597.1"/>
    </source>
</evidence>
<protein>
    <recommendedName>
        <fullName evidence="10">Transmembrane protein 81</fullName>
    </recommendedName>
</protein>
<evidence type="ECO:0000256" key="1">
    <source>
        <dbReference type="ARBA" id="ARBA00004251"/>
    </source>
</evidence>
<dbReference type="SMART" id="SM00409">
    <property type="entry name" value="IG"/>
    <property type="match status" value="1"/>
</dbReference>
<dbReference type="GO" id="GO:0005886">
    <property type="term" value="C:plasma membrane"/>
    <property type="evidence" value="ECO:0007669"/>
    <property type="project" value="UniProtKB-SubCell"/>
</dbReference>
<comment type="function">
    <text evidence="9">Essential fertilization factor required for male fertility. Part of a conserved trimeric sperm complex with the essential fertilization factors IZUMO1 and SPACA6 which bridges sperm and oocyte membranes during fertilization by binding to IZUMO1R/JUNO on the oocyte.</text>
</comment>
<dbReference type="AlphaFoldDB" id="A0AA88PVT5"/>
<evidence type="ECO:0000256" key="8">
    <source>
        <dbReference type="ARBA" id="ARBA00023319"/>
    </source>
</evidence>
<keyword evidence="15" id="KW-1185">Reference proteome</keyword>
<dbReference type="Gene3D" id="2.60.40.10">
    <property type="entry name" value="Immunoglobulins"/>
    <property type="match status" value="1"/>
</dbReference>
<gene>
    <name evidence="14" type="ORF">Q8A67_010015</name>
</gene>
<evidence type="ECO:0000256" key="7">
    <source>
        <dbReference type="ARBA" id="ARBA00023157"/>
    </source>
</evidence>
<keyword evidence="3 11" id="KW-0812">Transmembrane</keyword>
<evidence type="ECO:0000259" key="13">
    <source>
        <dbReference type="PROSITE" id="PS50835"/>
    </source>
</evidence>
<dbReference type="Proteomes" id="UP001187343">
    <property type="component" value="Unassembled WGS sequence"/>
</dbReference>
<comment type="caution">
    <text evidence="14">The sequence shown here is derived from an EMBL/GenBank/DDBJ whole genome shotgun (WGS) entry which is preliminary data.</text>
</comment>
<keyword evidence="2" id="KW-1003">Cell membrane</keyword>
<organism evidence="14 15">
    <name type="scientific">Cirrhinus molitorella</name>
    <name type="common">mud carp</name>
    <dbReference type="NCBI Taxonomy" id="172907"/>
    <lineage>
        <taxon>Eukaryota</taxon>
        <taxon>Metazoa</taxon>
        <taxon>Chordata</taxon>
        <taxon>Craniata</taxon>
        <taxon>Vertebrata</taxon>
        <taxon>Euteleostomi</taxon>
        <taxon>Actinopterygii</taxon>
        <taxon>Neopterygii</taxon>
        <taxon>Teleostei</taxon>
        <taxon>Ostariophysi</taxon>
        <taxon>Cypriniformes</taxon>
        <taxon>Cyprinidae</taxon>
        <taxon>Labeoninae</taxon>
        <taxon>Labeonini</taxon>
        <taxon>Cirrhinus</taxon>
    </lineage>
</organism>
<dbReference type="EMBL" id="JAUYZG010000009">
    <property type="protein sequence ID" value="KAK2898597.1"/>
    <property type="molecule type" value="Genomic_DNA"/>
</dbReference>
<evidence type="ECO:0000256" key="10">
    <source>
        <dbReference type="ARBA" id="ARBA00050022"/>
    </source>
</evidence>
<proteinExistence type="predicted"/>